<dbReference type="EMBL" id="BSDI01000010">
    <property type="protein sequence ID" value="GLH97339.1"/>
    <property type="molecule type" value="Genomic_DNA"/>
</dbReference>
<protein>
    <recommendedName>
        <fullName evidence="3">Tail protein</fullName>
    </recommendedName>
</protein>
<evidence type="ECO:0000313" key="1">
    <source>
        <dbReference type="EMBL" id="GLH97339.1"/>
    </source>
</evidence>
<evidence type="ECO:0008006" key="3">
    <source>
        <dbReference type="Google" id="ProtNLM"/>
    </source>
</evidence>
<sequence>MADPDITVRVALDSDPDDPAPVWTSLNDRLHYGEGGREIVVEIGRQDERAEIQPTEQAWAVRNNDNRFTPRNPGSDLYEKWEQGRRCQVRETVDGDTFDLGTGFLTIPDMPIVDPNSQQAVTVTAVDWIGRLESAAPFEGTLAEHIRTEGGELAEWFPFTDPYPHMSTLSDATVRRVVNGFDLSVVAEPADLIRAQDADGPPGDDQRYARWDVVSDGTAPLARAYLLAPVSIPVGATDTVAISVWVQSRPDPDGWVPNSILVTLRAPADDVFIWIEDDQLTGVGVDSSIASVPGGQVSGSRKIELDEWRLVTGRVNCATGAVDLWCGTDMVASGTITAPGAHTVTEMGIGLGWIGAIGHVQVRVGDTSTMTYTDHVAQHRHGYRGLERQTVAERLVTLGGYAGIPSTELDVSAAASTPLQVARLAGANPADAFRATARAGQDTLITSGDGKITVVPRSQRYNQAVALEIPFGWIGYRGLRYRPDPPVTDVVVTRTGGGVARRIDRIKRSRYGVRGLTVDLDSAIDSDPGNLAGWLLAALSQMRTRCPSIVIRMLRRSFAERKALLGLKVGDRIEITDLPDGSPEDVPHLLVQGIRHTIGPGRRRLIQFNTSPLLGPEPGVPPPCPMVGDLVSADAIIAY</sequence>
<dbReference type="Proteomes" id="UP001144280">
    <property type="component" value="Unassembled WGS sequence"/>
</dbReference>
<reference evidence="1" key="1">
    <citation type="submission" date="2022-12" db="EMBL/GenBank/DDBJ databases">
        <title>New Phytohabitans aurantiacus sp. RD004123 nov., an actinomycete isolated from soil.</title>
        <authorList>
            <person name="Triningsih D.W."/>
            <person name="Harunari E."/>
            <person name="Igarashi Y."/>
        </authorList>
    </citation>
    <scope>NUCLEOTIDE SEQUENCE</scope>
    <source>
        <strain evidence="1">RD004123</strain>
    </source>
</reference>
<organism evidence="1 2">
    <name type="scientific">Phytohabitans aurantiacus</name>
    <dbReference type="NCBI Taxonomy" id="3016789"/>
    <lineage>
        <taxon>Bacteria</taxon>
        <taxon>Bacillati</taxon>
        <taxon>Actinomycetota</taxon>
        <taxon>Actinomycetes</taxon>
        <taxon>Micromonosporales</taxon>
        <taxon>Micromonosporaceae</taxon>
    </lineage>
</organism>
<proteinExistence type="predicted"/>
<keyword evidence="2" id="KW-1185">Reference proteome</keyword>
<dbReference type="RefSeq" id="WP_281895126.1">
    <property type="nucleotide sequence ID" value="NZ_BSDI01000010.1"/>
</dbReference>
<evidence type="ECO:0000313" key="2">
    <source>
        <dbReference type="Proteomes" id="UP001144280"/>
    </source>
</evidence>
<name>A0ABQ5QSZ6_9ACTN</name>
<accession>A0ABQ5QSZ6</accession>
<gene>
    <name evidence="1" type="ORF">Pa4123_26140</name>
</gene>
<comment type="caution">
    <text evidence="1">The sequence shown here is derived from an EMBL/GenBank/DDBJ whole genome shotgun (WGS) entry which is preliminary data.</text>
</comment>